<dbReference type="EMBL" id="JBHUMZ010000049">
    <property type="protein sequence ID" value="MFD2639910.1"/>
    <property type="molecule type" value="Genomic_DNA"/>
</dbReference>
<accession>A0ABW5QDY7</accession>
<keyword evidence="2" id="KW-0167">Capsid protein</keyword>
<reference evidence="3" key="1">
    <citation type="journal article" date="2019" name="Int. J. Syst. Evol. Microbiol.">
        <title>The Global Catalogue of Microorganisms (GCM) 10K type strain sequencing project: providing services to taxonomists for standard genome sequencing and annotation.</title>
        <authorList>
            <consortium name="The Broad Institute Genomics Platform"/>
            <consortium name="The Broad Institute Genome Sequencing Center for Infectious Disease"/>
            <person name="Wu L."/>
            <person name="Ma J."/>
        </authorList>
    </citation>
    <scope>NUCLEOTIDE SEQUENCE [LARGE SCALE GENOMIC DNA]</scope>
    <source>
        <strain evidence="3">TISTR 1571</strain>
    </source>
</reference>
<proteinExistence type="predicted"/>
<organism evidence="2 3">
    <name type="scientific">Piscibacillus salipiscarius</name>
    <dbReference type="NCBI Taxonomy" id="299480"/>
    <lineage>
        <taxon>Bacteria</taxon>
        <taxon>Bacillati</taxon>
        <taxon>Bacillota</taxon>
        <taxon>Bacilli</taxon>
        <taxon>Bacillales</taxon>
        <taxon>Bacillaceae</taxon>
        <taxon>Piscibacillus</taxon>
    </lineage>
</organism>
<evidence type="ECO:0000313" key="3">
    <source>
        <dbReference type="Proteomes" id="UP001597452"/>
    </source>
</evidence>
<protein>
    <submittedName>
        <fullName evidence="2">CotO family spore coat protein</fullName>
    </submittedName>
</protein>
<dbReference type="InterPro" id="IPR025439">
    <property type="entry name" value="Spore_coat_CotO"/>
</dbReference>
<keyword evidence="3" id="KW-1185">Reference proteome</keyword>
<feature type="compositionally biased region" description="Basic and acidic residues" evidence="1">
    <location>
        <begin position="35"/>
        <end position="44"/>
    </location>
</feature>
<dbReference type="RefSeq" id="WP_054754243.1">
    <property type="nucleotide sequence ID" value="NZ_JBHUMZ010000049.1"/>
</dbReference>
<sequence length="126" mass="14749">MEKRHIKPLLYIDQKHNPEPELTSQTFYYSAYQNTEEKRQEKEAQAASESSRSRFQSLSKSDKLDYILNLQETLPPLKCRLLTKEGALTGIIEEMKGDTIVFISRELPRRRTMNKEDLLDIQIVGF</sequence>
<evidence type="ECO:0000256" key="1">
    <source>
        <dbReference type="SAM" id="MobiDB-lite"/>
    </source>
</evidence>
<feature type="region of interest" description="Disordered" evidence="1">
    <location>
        <begin position="34"/>
        <end position="59"/>
    </location>
</feature>
<feature type="compositionally biased region" description="Low complexity" evidence="1">
    <location>
        <begin position="45"/>
        <end position="59"/>
    </location>
</feature>
<gene>
    <name evidence="2" type="ORF">ACFSW4_13660</name>
</gene>
<comment type="caution">
    <text evidence="2">The sequence shown here is derived from an EMBL/GenBank/DDBJ whole genome shotgun (WGS) entry which is preliminary data.</text>
</comment>
<evidence type="ECO:0000313" key="2">
    <source>
        <dbReference type="EMBL" id="MFD2639910.1"/>
    </source>
</evidence>
<dbReference type="Proteomes" id="UP001597452">
    <property type="component" value="Unassembled WGS sequence"/>
</dbReference>
<dbReference type="Pfam" id="PF14153">
    <property type="entry name" value="Spore_coat_CotO"/>
    <property type="match status" value="1"/>
</dbReference>
<name>A0ABW5QDY7_9BACI</name>
<keyword evidence="2" id="KW-0946">Virion</keyword>